<evidence type="ECO:0000256" key="1">
    <source>
        <dbReference type="SAM" id="SignalP"/>
    </source>
</evidence>
<dbReference type="PANTHER" id="PTHR42060:SF1">
    <property type="entry name" value="NHL REPEAT-CONTAINING PROTEIN"/>
    <property type="match status" value="1"/>
</dbReference>
<dbReference type="AlphaFoldDB" id="A0AAN7B5B5"/>
<dbReference type="EMBL" id="MU858171">
    <property type="protein sequence ID" value="KAK4210592.1"/>
    <property type="molecule type" value="Genomic_DNA"/>
</dbReference>
<keyword evidence="3" id="KW-1185">Reference proteome</keyword>
<dbReference type="Proteomes" id="UP001301769">
    <property type="component" value="Unassembled WGS sequence"/>
</dbReference>
<dbReference type="InterPro" id="IPR052998">
    <property type="entry name" value="Hetero-Diels-Alderase-like"/>
</dbReference>
<sequence length="327" mass="33948">MQLSQSFPVVILSACSVVASVNPVTVFTLPGPVKPSSWFENLVVRPNGRILATRGDAPEIWQINPSTGAGEMLVSLPPSTGALNLTGISRVHMGDGDETYVFGSSHIPAPLQVTPGSAKVWTLKMADSGSASVSLLASIPAAGFLNGIAEWGRNGRVLISDTEREAVYLMDVATGSFTTPLTNLTGINGIKTVGPTHGSGYLYRADHMSLTLSRIPIDAARATALGPAELLANQQLIDDFSLKMDKHGGTGKAYLGTMYDNSVVEVAFGSQPSSGLGVKTPVATNLTGTGFGLCTVTVFGRGRNKDKLYAAVGQGGGSAQIVVLDLS</sequence>
<feature type="chain" id="PRO_5042883126" evidence="1">
    <location>
        <begin position="24"/>
        <end position="327"/>
    </location>
</feature>
<proteinExistence type="predicted"/>
<evidence type="ECO:0000313" key="3">
    <source>
        <dbReference type="Proteomes" id="UP001301769"/>
    </source>
</evidence>
<comment type="caution">
    <text evidence="2">The sequence shown here is derived from an EMBL/GenBank/DDBJ whole genome shotgun (WGS) entry which is preliminary data.</text>
</comment>
<reference evidence="2" key="1">
    <citation type="journal article" date="2023" name="Mol. Phylogenet. Evol.">
        <title>Genome-scale phylogeny and comparative genomics of the fungal order Sordariales.</title>
        <authorList>
            <person name="Hensen N."/>
            <person name="Bonometti L."/>
            <person name="Westerberg I."/>
            <person name="Brannstrom I.O."/>
            <person name="Guillou S."/>
            <person name="Cros-Aarteil S."/>
            <person name="Calhoun S."/>
            <person name="Haridas S."/>
            <person name="Kuo A."/>
            <person name="Mondo S."/>
            <person name="Pangilinan J."/>
            <person name="Riley R."/>
            <person name="LaButti K."/>
            <person name="Andreopoulos B."/>
            <person name="Lipzen A."/>
            <person name="Chen C."/>
            <person name="Yan M."/>
            <person name="Daum C."/>
            <person name="Ng V."/>
            <person name="Clum A."/>
            <person name="Steindorff A."/>
            <person name="Ohm R.A."/>
            <person name="Martin F."/>
            <person name="Silar P."/>
            <person name="Natvig D.O."/>
            <person name="Lalanne C."/>
            <person name="Gautier V."/>
            <person name="Ament-Velasquez S.L."/>
            <person name="Kruys A."/>
            <person name="Hutchinson M.I."/>
            <person name="Powell A.J."/>
            <person name="Barry K."/>
            <person name="Miller A.N."/>
            <person name="Grigoriev I.V."/>
            <person name="Debuchy R."/>
            <person name="Gladieux P."/>
            <person name="Hiltunen Thoren M."/>
            <person name="Johannesson H."/>
        </authorList>
    </citation>
    <scope>NUCLEOTIDE SEQUENCE</scope>
    <source>
        <strain evidence="2">PSN293</strain>
    </source>
</reference>
<reference evidence="2" key="2">
    <citation type="submission" date="2023-05" db="EMBL/GenBank/DDBJ databases">
        <authorList>
            <consortium name="Lawrence Berkeley National Laboratory"/>
            <person name="Steindorff A."/>
            <person name="Hensen N."/>
            <person name="Bonometti L."/>
            <person name="Westerberg I."/>
            <person name="Brannstrom I.O."/>
            <person name="Guillou S."/>
            <person name="Cros-Aarteil S."/>
            <person name="Calhoun S."/>
            <person name="Haridas S."/>
            <person name="Kuo A."/>
            <person name="Mondo S."/>
            <person name="Pangilinan J."/>
            <person name="Riley R."/>
            <person name="Labutti K."/>
            <person name="Andreopoulos B."/>
            <person name="Lipzen A."/>
            <person name="Chen C."/>
            <person name="Yanf M."/>
            <person name="Daum C."/>
            <person name="Ng V."/>
            <person name="Clum A."/>
            <person name="Ohm R."/>
            <person name="Martin F."/>
            <person name="Silar P."/>
            <person name="Natvig D."/>
            <person name="Lalanne C."/>
            <person name="Gautier V."/>
            <person name="Ament-Velasquez S.L."/>
            <person name="Kruys A."/>
            <person name="Hutchinson M.I."/>
            <person name="Powell A.J."/>
            <person name="Barry K."/>
            <person name="Miller A.N."/>
            <person name="Grigoriev I.V."/>
            <person name="Debuchy R."/>
            <person name="Gladieux P."/>
            <person name="Thoren M.H."/>
            <person name="Johannesson H."/>
        </authorList>
    </citation>
    <scope>NUCLEOTIDE SEQUENCE</scope>
    <source>
        <strain evidence="2">PSN293</strain>
    </source>
</reference>
<organism evidence="2 3">
    <name type="scientific">Rhypophila decipiens</name>
    <dbReference type="NCBI Taxonomy" id="261697"/>
    <lineage>
        <taxon>Eukaryota</taxon>
        <taxon>Fungi</taxon>
        <taxon>Dikarya</taxon>
        <taxon>Ascomycota</taxon>
        <taxon>Pezizomycotina</taxon>
        <taxon>Sordariomycetes</taxon>
        <taxon>Sordariomycetidae</taxon>
        <taxon>Sordariales</taxon>
        <taxon>Naviculisporaceae</taxon>
        <taxon>Rhypophila</taxon>
    </lineage>
</organism>
<dbReference type="PANTHER" id="PTHR42060">
    <property type="entry name" value="NHL REPEAT-CONTAINING PROTEIN-RELATED"/>
    <property type="match status" value="1"/>
</dbReference>
<accession>A0AAN7B5B5</accession>
<feature type="signal peptide" evidence="1">
    <location>
        <begin position="1"/>
        <end position="23"/>
    </location>
</feature>
<keyword evidence="1" id="KW-0732">Signal</keyword>
<name>A0AAN7B5B5_9PEZI</name>
<dbReference type="Gene3D" id="2.120.10.30">
    <property type="entry name" value="TolB, C-terminal domain"/>
    <property type="match status" value="1"/>
</dbReference>
<evidence type="ECO:0000313" key="2">
    <source>
        <dbReference type="EMBL" id="KAK4210592.1"/>
    </source>
</evidence>
<protein>
    <submittedName>
        <fullName evidence="2">Uncharacterized protein</fullName>
    </submittedName>
</protein>
<dbReference type="SUPFAM" id="SSF63829">
    <property type="entry name" value="Calcium-dependent phosphotriesterase"/>
    <property type="match status" value="1"/>
</dbReference>
<dbReference type="InterPro" id="IPR011042">
    <property type="entry name" value="6-blade_b-propeller_TolB-like"/>
</dbReference>
<gene>
    <name evidence="2" type="ORF">QBC37DRAFT_30264</name>
</gene>